<evidence type="ECO:0000313" key="2">
    <source>
        <dbReference type="Proteomes" id="UP000320799"/>
    </source>
</evidence>
<proteinExistence type="predicted"/>
<sequence>MKSTLEHLKAARAVLAEPINWHQGDFAAHRAEDGTITPTDSEHLQGRAPNCWCILGALRKTDKYDNGEADQALRAAMFELFGTRKIVAFNDQPGRTHKDVLAVFDRAIAHEQQWQQGQQQ</sequence>
<evidence type="ECO:0000313" key="1">
    <source>
        <dbReference type="EMBL" id="QDH83498.1"/>
    </source>
</evidence>
<dbReference type="RefSeq" id="YP_009903679.1">
    <property type="nucleotide sequence ID" value="NC_049849.1"/>
</dbReference>
<dbReference type="Pfam" id="PF19698">
    <property type="entry name" value="DUF6197"/>
    <property type="match status" value="1"/>
</dbReference>
<accession>A0A514CSP1</accession>
<keyword evidence="2" id="KW-1185">Reference proteome</keyword>
<dbReference type="Proteomes" id="UP000320799">
    <property type="component" value="Segment"/>
</dbReference>
<reference evidence="1 2" key="1">
    <citation type="submission" date="2019-06" db="EMBL/GenBank/DDBJ databases">
        <authorList>
            <person name="Kincaid V.D."/>
            <person name="Fuller A."/>
            <person name="Hodges K."/>
            <person name="Bansal M."/>
            <person name="Essig J."/>
            <person name="Johnson A."/>
        </authorList>
    </citation>
    <scope>NUCLEOTIDE SEQUENCE [LARGE SCALE GENOMIC DNA]</scope>
</reference>
<dbReference type="EMBL" id="MN094788">
    <property type="protein sequence ID" value="QDH83498.1"/>
    <property type="molecule type" value="Genomic_DNA"/>
</dbReference>
<dbReference type="GeneID" id="56135955"/>
<name>A0A514CSP1_9CAUD</name>
<dbReference type="InterPro" id="IPR045677">
    <property type="entry name" value="DUF6197"/>
</dbReference>
<organism evidence="1 2">
    <name type="scientific">Achromobacter phage Motura</name>
    <dbReference type="NCBI Taxonomy" id="2591403"/>
    <lineage>
        <taxon>Viruses</taxon>
        <taxon>Duplodnaviria</taxon>
        <taxon>Heunggongvirae</taxon>
        <taxon>Uroviricota</taxon>
        <taxon>Caudoviricetes</taxon>
        <taxon>Moturavirus</taxon>
        <taxon>Moturavirus motura</taxon>
    </lineage>
</organism>
<protein>
    <submittedName>
        <fullName evidence="1">Uncharacterized protein</fullName>
    </submittedName>
</protein>
<dbReference type="KEGG" id="vg:56135955"/>